<dbReference type="GO" id="GO:0006749">
    <property type="term" value="P:glutathione metabolic process"/>
    <property type="evidence" value="ECO:0007669"/>
    <property type="project" value="TreeGrafter"/>
</dbReference>
<dbReference type="RefSeq" id="WP_197166367.1">
    <property type="nucleotide sequence ID" value="NZ_JADZGI010000004.1"/>
</dbReference>
<dbReference type="Pfam" id="PF02538">
    <property type="entry name" value="Hydantoinase_B"/>
    <property type="match status" value="1"/>
</dbReference>
<evidence type="ECO:0000259" key="3">
    <source>
        <dbReference type="Pfam" id="PF02538"/>
    </source>
</evidence>
<evidence type="ECO:0000313" key="6">
    <source>
        <dbReference type="Proteomes" id="UP000617634"/>
    </source>
</evidence>
<organism evidence="5 6">
    <name type="scientific">Novosphingobium aureum</name>
    <dbReference type="NCBI Taxonomy" id="2792964"/>
    <lineage>
        <taxon>Bacteria</taxon>
        <taxon>Pseudomonadati</taxon>
        <taxon>Pseudomonadota</taxon>
        <taxon>Alphaproteobacteria</taxon>
        <taxon>Sphingomonadales</taxon>
        <taxon>Sphingomonadaceae</taxon>
        <taxon>Novosphingobium</taxon>
    </lineage>
</organism>
<sequence length="1222" mass="128298">MADHDTAEGHSHSIAQHWQFWVDRGGTFTDVVARAPDGRFERLKLLSEDPGRYEDAAVEAMQRLTGVSDEALPRCELRLGTTVATNALLEGKGEPVLLAITRGFGDALRIGTQERPDIFARHIVLPEPLARRVLEIDERVGADGTIHTPLDEAAARQGLQQAFDEGLRAVAIVLMHGYRHQAHEKALAGIAREIGFAQVSVSHEVAPLIKLIARGDTSVVDANLSPVLDRYIAGLEAGLGPNVDALYMQSSGGLTTGEMLRGKDAILSGPAGGIVGMAAVAKEAGFEQVVGFDMGGTSTDVSHYAGAYERDSETRVAGNRVRTPMMRIETVAAGGGSICSFDGARFLVGPESAGAVPGPACYRRGGPLAVTDCNLILGKLRADHFPHVFGPGGDEPLSLDAAQQRMDVILDEVRAATGRVLSREEAAEGFLEIAVANMANAIKTVSLRRGHDVTRAAMVTFGGAGGQHACKVADALGVETVLCHPLASVLSAYGMGLADRRVLHERTLGLPLDEGSSSQIADAVAALGDQAAAELAAQGIAPATIRREVSLALRPQGSENAIEVPFGVLDAMRETFREGWQHRFGFAPGEQLVAETLRVEAVAASDAAAGATLALPGTSGPAAETLRVWTGGAAHEVPLYLRADLAEGFEATGPLLVVDDVSTTVVEPGWRVRVDHVGNLVLRRSAAREGSAALTTECDPVRLEIMGALFMAIAEEMGAALQHSARSVNIRERLDFSCALFDGEGSLVANAPHMPVHLGSMGESVRTVIARRGWDADGAPQDGRGMLPGDAYVLNAPYDGGTHLPDITVVMPVFAPGEEAGENARPAWYVAARGHHADVGGISPGSMPPTSRSLDEEGVLIDNVLLVDRGAFREAAMRELLASGPHPSRAIEHNIADLSAQVAACVRGASELRRVASEQGRPVIDAYMGHAQAHAEEAVRKLIARLSEGRFTLPMDNGAQIEVAVTIDEAARSARIDFAGTSAQLPDNFNAPLPVVSAAVLYVVRTLIDDAVPMNEGCLRPIEIVVPEGSMLHPVAPAAVVAGNVETSQAITDALFGALGAMAAAQGTMNNFTFGDGAHQYYETIAGGSGAGPDFDGTSVVQTHMTNSRLTDPEVLETNFPVLLEEFSIRRGSGGAGAHHGGDGALRRLRFLSPMEAGILSQRRATRPFGLSGGEPGEPGANRVERADGRIETLGATARVSLEPGDVFVIETPGGGGYGKEA</sequence>
<dbReference type="PANTHER" id="PTHR11365:SF23">
    <property type="entry name" value="HYPOTHETICAL 5-OXOPROLINASE (EUROFUNG)-RELATED"/>
    <property type="match status" value="1"/>
</dbReference>
<evidence type="ECO:0000259" key="2">
    <source>
        <dbReference type="Pfam" id="PF01968"/>
    </source>
</evidence>
<protein>
    <submittedName>
        <fullName evidence="5">Hydantoinase B/oxoprolinase family protein</fullName>
    </submittedName>
</protein>
<comment type="caution">
    <text evidence="5">The sequence shown here is derived from an EMBL/GenBank/DDBJ whole genome shotgun (WGS) entry which is preliminary data.</text>
</comment>
<dbReference type="GO" id="GO:0017168">
    <property type="term" value="F:5-oxoprolinase (ATP-hydrolyzing) activity"/>
    <property type="evidence" value="ECO:0007669"/>
    <property type="project" value="TreeGrafter"/>
</dbReference>
<evidence type="ECO:0000313" key="5">
    <source>
        <dbReference type="EMBL" id="MBH0114684.1"/>
    </source>
</evidence>
<evidence type="ECO:0000259" key="4">
    <source>
        <dbReference type="Pfam" id="PF05378"/>
    </source>
</evidence>
<gene>
    <name evidence="5" type="ORF">I5E68_17180</name>
</gene>
<dbReference type="PANTHER" id="PTHR11365">
    <property type="entry name" value="5-OXOPROLINASE RELATED"/>
    <property type="match status" value="1"/>
</dbReference>
<dbReference type="AlphaFoldDB" id="A0A931MMR2"/>
<keyword evidence="6" id="KW-1185">Reference proteome</keyword>
<dbReference type="InterPro" id="IPR003692">
    <property type="entry name" value="Hydantoinase_B"/>
</dbReference>
<comment type="similarity">
    <text evidence="1">Belongs to the oxoprolinase family.</text>
</comment>
<dbReference type="InterPro" id="IPR002821">
    <property type="entry name" value="Hydantoinase_A"/>
</dbReference>
<dbReference type="Pfam" id="PF05378">
    <property type="entry name" value="Hydant_A_N"/>
    <property type="match status" value="1"/>
</dbReference>
<dbReference type="InterPro" id="IPR045079">
    <property type="entry name" value="Oxoprolinase-like"/>
</dbReference>
<dbReference type="GO" id="GO:0005829">
    <property type="term" value="C:cytosol"/>
    <property type="evidence" value="ECO:0007669"/>
    <property type="project" value="TreeGrafter"/>
</dbReference>
<dbReference type="Pfam" id="PF01968">
    <property type="entry name" value="Hydantoinase_A"/>
    <property type="match status" value="1"/>
</dbReference>
<accession>A0A931MMR2</accession>
<evidence type="ECO:0000256" key="1">
    <source>
        <dbReference type="ARBA" id="ARBA00010403"/>
    </source>
</evidence>
<dbReference type="Proteomes" id="UP000617634">
    <property type="component" value="Unassembled WGS sequence"/>
</dbReference>
<dbReference type="EMBL" id="JADZGI010000004">
    <property type="protein sequence ID" value="MBH0114684.1"/>
    <property type="molecule type" value="Genomic_DNA"/>
</dbReference>
<dbReference type="InterPro" id="IPR008040">
    <property type="entry name" value="Hydant_A_N"/>
</dbReference>
<reference evidence="5" key="1">
    <citation type="submission" date="2020-11" db="EMBL/GenBank/DDBJ databases">
        <title>Novosphingobium aureum sp. nov., a marine bacterium isolated from sediment of a salt flat.</title>
        <authorList>
            <person name="Yoo Y."/>
            <person name="Kim J.-J."/>
        </authorList>
    </citation>
    <scope>NUCLEOTIDE SEQUENCE</scope>
    <source>
        <strain evidence="5">YJ-S2-02</strain>
    </source>
</reference>
<feature type="domain" description="Hydantoinase/oxoprolinase N-terminal" evidence="4">
    <location>
        <begin position="20"/>
        <end position="195"/>
    </location>
</feature>
<proteinExistence type="inferred from homology"/>
<feature type="domain" description="Hydantoinase B/oxoprolinase" evidence="3">
    <location>
        <begin position="699"/>
        <end position="1220"/>
    </location>
</feature>
<name>A0A931MMR2_9SPHN</name>
<feature type="domain" description="Hydantoinase A/oxoprolinase" evidence="2">
    <location>
        <begin position="214"/>
        <end position="501"/>
    </location>
</feature>